<keyword evidence="2" id="KW-1185">Reference proteome</keyword>
<name>A0A453CZ83_AEGTS</name>
<protein>
    <recommendedName>
        <fullName evidence="3">LisH domain-containing protein</fullName>
    </recommendedName>
</protein>
<reference evidence="2" key="2">
    <citation type="journal article" date="2017" name="Nat. Plants">
        <title>The Aegilops tauschii genome reveals multiple impacts of transposons.</title>
        <authorList>
            <person name="Zhao G."/>
            <person name="Zou C."/>
            <person name="Li K."/>
            <person name="Wang K."/>
            <person name="Li T."/>
            <person name="Gao L."/>
            <person name="Zhang X."/>
            <person name="Wang H."/>
            <person name="Yang Z."/>
            <person name="Liu X."/>
            <person name="Jiang W."/>
            <person name="Mao L."/>
            <person name="Kong X."/>
            <person name="Jiao Y."/>
            <person name="Jia J."/>
        </authorList>
    </citation>
    <scope>NUCLEOTIDE SEQUENCE [LARGE SCALE GENOMIC DNA]</scope>
    <source>
        <strain evidence="2">cv. AL8/78</strain>
    </source>
</reference>
<dbReference type="Proteomes" id="UP000015105">
    <property type="component" value="Chromosome 2D"/>
</dbReference>
<organism evidence="1 2">
    <name type="scientific">Aegilops tauschii subsp. strangulata</name>
    <name type="common">Goatgrass</name>
    <dbReference type="NCBI Taxonomy" id="200361"/>
    <lineage>
        <taxon>Eukaryota</taxon>
        <taxon>Viridiplantae</taxon>
        <taxon>Streptophyta</taxon>
        <taxon>Embryophyta</taxon>
        <taxon>Tracheophyta</taxon>
        <taxon>Spermatophyta</taxon>
        <taxon>Magnoliopsida</taxon>
        <taxon>Liliopsida</taxon>
        <taxon>Poales</taxon>
        <taxon>Poaceae</taxon>
        <taxon>BOP clade</taxon>
        <taxon>Pooideae</taxon>
        <taxon>Triticodae</taxon>
        <taxon>Triticeae</taxon>
        <taxon>Triticinae</taxon>
        <taxon>Aegilops</taxon>
    </lineage>
</organism>
<evidence type="ECO:0008006" key="3">
    <source>
        <dbReference type="Google" id="ProtNLM"/>
    </source>
</evidence>
<dbReference type="EnsemblPlants" id="AET2Gv21024400.1">
    <property type="protein sequence ID" value="AET2Gv21024400.1"/>
    <property type="gene ID" value="AET2Gv21024400"/>
</dbReference>
<accession>A0A453CZ83</accession>
<reference evidence="1" key="4">
    <citation type="submission" date="2019-03" db="UniProtKB">
        <authorList>
            <consortium name="EnsemblPlants"/>
        </authorList>
    </citation>
    <scope>IDENTIFICATION</scope>
</reference>
<proteinExistence type="predicted"/>
<evidence type="ECO:0000313" key="2">
    <source>
        <dbReference type="Proteomes" id="UP000015105"/>
    </source>
</evidence>
<evidence type="ECO:0000313" key="1">
    <source>
        <dbReference type="EnsemblPlants" id="AET2Gv21024400.1"/>
    </source>
</evidence>
<sequence length="87" mass="9747">IASAASIVVMDSSKVETAEKPSGSVDHPCVERLRHRRLLAFLRDQGFHGAYAEVTRKTGVHMSLRHLRGLVERGRWADAIAYLELHL</sequence>
<dbReference type="Gramene" id="AET2Gv21024400.1">
    <property type="protein sequence ID" value="AET2Gv21024400.1"/>
    <property type="gene ID" value="AET2Gv21024400"/>
</dbReference>
<dbReference type="PANTHER" id="PTHR36478">
    <property type="entry name" value="OS04G0614237 PROTEIN-RELATED"/>
    <property type="match status" value="1"/>
</dbReference>
<reference evidence="2" key="1">
    <citation type="journal article" date="2014" name="Science">
        <title>Ancient hybridizations among the ancestral genomes of bread wheat.</title>
        <authorList>
            <consortium name="International Wheat Genome Sequencing Consortium,"/>
            <person name="Marcussen T."/>
            <person name="Sandve S.R."/>
            <person name="Heier L."/>
            <person name="Spannagl M."/>
            <person name="Pfeifer M."/>
            <person name="Jakobsen K.S."/>
            <person name="Wulff B.B."/>
            <person name="Steuernagel B."/>
            <person name="Mayer K.F."/>
            <person name="Olsen O.A."/>
        </authorList>
    </citation>
    <scope>NUCLEOTIDE SEQUENCE [LARGE SCALE GENOMIC DNA]</scope>
    <source>
        <strain evidence="2">cv. AL8/78</strain>
    </source>
</reference>
<dbReference type="PANTHER" id="PTHR36478:SF19">
    <property type="match status" value="1"/>
</dbReference>
<reference evidence="1" key="3">
    <citation type="journal article" date="2017" name="Nature">
        <title>Genome sequence of the progenitor of the wheat D genome Aegilops tauschii.</title>
        <authorList>
            <person name="Luo M.C."/>
            <person name="Gu Y.Q."/>
            <person name="Puiu D."/>
            <person name="Wang H."/>
            <person name="Twardziok S.O."/>
            <person name="Deal K.R."/>
            <person name="Huo N."/>
            <person name="Zhu T."/>
            <person name="Wang L."/>
            <person name="Wang Y."/>
            <person name="McGuire P.E."/>
            <person name="Liu S."/>
            <person name="Long H."/>
            <person name="Ramasamy R.K."/>
            <person name="Rodriguez J.C."/>
            <person name="Van S.L."/>
            <person name="Yuan L."/>
            <person name="Wang Z."/>
            <person name="Xia Z."/>
            <person name="Xiao L."/>
            <person name="Anderson O.D."/>
            <person name="Ouyang S."/>
            <person name="Liang Y."/>
            <person name="Zimin A.V."/>
            <person name="Pertea G."/>
            <person name="Qi P."/>
            <person name="Bennetzen J.L."/>
            <person name="Dai X."/>
            <person name="Dawson M.W."/>
            <person name="Muller H.G."/>
            <person name="Kugler K."/>
            <person name="Rivarola-Duarte L."/>
            <person name="Spannagl M."/>
            <person name="Mayer K.F.X."/>
            <person name="Lu F.H."/>
            <person name="Bevan M.W."/>
            <person name="Leroy P."/>
            <person name="Li P."/>
            <person name="You F.M."/>
            <person name="Sun Q."/>
            <person name="Liu Z."/>
            <person name="Lyons E."/>
            <person name="Wicker T."/>
            <person name="Salzberg S.L."/>
            <person name="Devos K.M."/>
            <person name="Dvorak J."/>
        </authorList>
    </citation>
    <scope>NUCLEOTIDE SEQUENCE [LARGE SCALE GENOMIC DNA]</scope>
    <source>
        <strain evidence="1">cv. AL8/78</strain>
    </source>
</reference>
<dbReference type="AlphaFoldDB" id="A0A453CZ83"/>
<reference evidence="1" key="5">
    <citation type="journal article" date="2021" name="G3 (Bethesda)">
        <title>Aegilops tauschii genome assembly Aet v5.0 features greater sequence contiguity and improved annotation.</title>
        <authorList>
            <person name="Wang L."/>
            <person name="Zhu T."/>
            <person name="Rodriguez J.C."/>
            <person name="Deal K.R."/>
            <person name="Dubcovsky J."/>
            <person name="McGuire P.E."/>
            <person name="Lux T."/>
            <person name="Spannagl M."/>
            <person name="Mayer K.F.X."/>
            <person name="Baldrich P."/>
            <person name="Meyers B.C."/>
            <person name="Huo N."/>
            <person name="Gu Y.Q."/>
            <person name="Zhou H."/>
            <person name="Devos K.M."/>
            <person name="Bennetzen J.L."/>
            <person name="Unver T."/>
            <person name="Budak H."/>
            <person name="Gulick P.J."/>
            <person name="Galiba G."/>
            <person name="Kalapos B."/>
            <person name="Nelson D.R."/>
            <person name="Li P."/>
            <person name="You F.M."/>
            <person name="Luo M.C."/>
            <person name="Dvorak J."/>
        </authorList>
    </citation>
    <scope>NUCLEOTIDE SEQUENCE [LARGE SCALE GENOMIC DNA]</scope>
    <source>
        <strain evidence="1">cv. AL8/78</strain>
    </source>
</reference>